<organism evidence="5 6">
    <name type="scientific">Berryella intestinalis</name>
    <dbReference type="NCBI Taxonomy" id="1531429"/>
    <lineage>
        <taxon>Bacteria</taxon>
        <taxon>Bacillati</taxon>
        <taxon>Actinomycetota</taxon>
        <taxon>Coriobacteriia</taxon>
        <taxon>Eggerthellales</taxon>
        <taxon>Eggerthellaceae</taxon>
        <taxon>Berryella</taxon>
    </lineage>
</organism>
<dbReference type="GO" id="GO:0020037">
    <property type="term" value="F:heme binding"/>
    <property type="evidence" value="ECO:0007669"/>
    <property type="project" value="InterPro"/>
</dbReference>
<dbReference type="InterPro" id="IPR020985">
    <property type="entry name" value="Cell_surface_Shp_haem-bd"/>
</dbReference>
<dbReference type="PROSITE" id="PS51257">
    <property type="entry name" value="PROKAR_LIPOPROTEIN"/>
    <property type="match status" value="1"/>
</dbReference>
<evidence type="ECO:0000259" key="4">
    <source>
        <dbReference type="Pfam" id="PF11545"/>
    </source>
</evidence>
<name>A0A0A8B507_9ACTN</name>
<proteinExistence type="predicted"/>
<keyword evidence="6" id="KW-1185">Reference proteome</keyword>
<dbReference type="Pfam" id="PF11545">
    <property type="entry name" value="HemeBinding_Shp"/>
    <property type="match status" value="1"/>
</dbReference>
<feature type="transmembrane region" description="Helical" evidence="2">
    <location>
        <begin position="250"/>
        <end position="272"/>
    </location>
</feature>
<gene>
    <name evidence="5" type="ORF">JI75_07240</name>
</gene>
<keyword evidence="3" id="KW-0732">Signal</keyword>
<evidence type="ECO:0000313" key="5">
    <source>
        <dbReference type="EMBL" id="AJC12490.1"/>
    </source>
</evidence>
<sequence>MKACATFADRARIVAGLFALCCMLAACLVVPGGVESAYAEVSAVYTATVNPSYSNPDTGAIEDAGGSAQSVLGTSMVQSITGQQAYVEKDVDGAVFVTLRMAQAAEVGAVSIASDADHDGAFDEAQSAQVMKNDAAENKVDVRARIAHEQATLRVNMYVNAMGREVVYFVTLSDLREGNAAGFVETVVPGEGSAPAPSAEAGASEPAADRAEGQQAAVAEGAAASGVKEYTGDGAAVSGSAQNDAGSLNYPAIVGGIVLVAVLGGVAAYVAVVRPRRAAQASAAAAAAESAGDSSRDV</sequence>
<evidence type="ECO:0000256" key="3">
    <source>
        <dbReference type="SAM" id="SignalP"/>
    </source>
</evidence>
<keyword evidence="2" id="KW-0812">Transmembrane</keyword>
<protein>
    <recommendedName>
        <fullName evidence="4">Cell surface protein Shp haem-binding domain-containing protein</fullName>
    </recommendedName>
</protein>
<dbReference type="EMBL" id="CP009302">
    <property type="protein sequence ID" value="AJC12490.1"/>
    <property type="molecule type" value="Genomic_DNA"/>
</dbReference>
<feature type="compositionally biased region" description="Low complexity" evidence="1">
    <location>
        <begin position="191"/>
        <end position="206"/>
    </location>
</feature>
<feature type="region of interest" description="Disordered" evidence="1">
    <location>
        <begin position="191"/>
        <end position="218"/>
    </location>
</feature>
<feature type="domain" description="Cell surface protein Shp haem-binding" evidence="4">
    <location>
        <begin position="43"/>
        <end position="187"/>
    </location>
</feature>
<dbReference type="Proteomes" id="UP000031121">
    <property type="component" value="Chromosome"/>
</dbReference>
<dbReference type="InterPro" id="IPR037250">
    <property type="entry name" value="NEAT_dom_sf"/>
</dbReference>
<keyword evidence="2" id="KW-0472">Membrane</keyword>
<feature type="signal peptide" evidence="3">
    <location>
        <begin position="1"/>
        <end position="39"/>
    </location>
</feature>
<dbReference type="OrthoDB" id="3177998at2"/>
<evidence type="ECO:0000256" key="2">
    <source>
        <dbReference type="SAM" id="Phobius"/>
    </source>
</evidence>
<evidence type="ECO:0000313" key="6">
    <source>
        <dbReference type="Proteomes" id="UP000031121"/>
    </source>
</evidence>
<accession>A0A0A8B507</accession>
<dbReference type="RefSeq" id="WP_039689834.1">
    <property type="nucleotide sequence ID" value="NZ_CP009302.1"/>
</dbReference>
<dbReference type="AlphaFoldDB" id="A0A0A8B507"/>
<reference evidence="5 6" key="2">
    <citation type="journal article" date="2015" name="Genome Announc.">
        <title>Complete Genome Sequence of Coriobacteriaceae Strain 68-1-3, a Novel Mucus-Degrading Isolate from the Swine Intestinal Tract.</title>
        <authorList>
            <person name="Looft T."/>
            <person name="Bayles D.O."/>
            <person name="Alt D.P."/>
            <person name="Stanton T.B."/>
        </authorList>
    </citation>
    <scope>NUCLEOTIDE SEQUENCE [LARGE SCALE GENOMIC DNA]</scope>
    <source>
        <strain evidence="5 6">68-1-3</strain>
    </source>
</reference>
<dbReference type="Gene3D" id="2.60.40.1850">
    <property type="match status" value="1"/>
</dbReference>
<reference evidence="6" key="1">
    <citation type="submission" date="2014-08" db="EMBL/GenBank/DDBJ databases">
        <title>Coriobacteriaceae sp. complete genome.</title>
        <authorList>
            <person name="Looft T."/>
            <person name="Bayles D.O."/>
            <person name="Stanton T.B."/>
        </authorList>
    </citation>
    <scope>NUCLEOTIDE SEQUENCE [LARGE SCALE GENOMIC DNA]</scope>
    <source>
        <strain evidence="6">68-1-3</strain>
    </source>
</reference>
<dbReference type="HOGENOM" id="CLU_932894_0_0_11"/>
<evidence type="ECO:0000256" key="1">
    <source>
        <dbReference type="SAM" id="MobiDB-lite"/>
    </source>
</evidence>
<feature type="chain" id="PRO_5002047985" description="Cell surface protein Shp haem-binding domain-containing protein" evidence="3">
    <location>
        <begin position="40"/>
        <end position="298"/>
    </location>
</feature>
<dbReference type="KEGG" id="cbac:JI75_07240"/>
<keyword evidence="2" id="KW-1133">Transmembrane helix</keyword>